<feature type="domain" description="ERV/ALR sulfhydryl oxidase" evidence="13">
    <location>
        <begin position="196"/>
        <end position="296"/>
    </location>
</feature>
<dbReference type="PANTHER" id="PTHR12645:SF0">
    <property type="entry name" value="FAD-LINKED SULFHYDRYL OXIDASE ALR"/>
    <property type="match status" value="1"/>
</dbReference>
<comment type="cofactor">
    <cofactor evidence="1 11">
        <name>FAD</name>
        <dbReference type="ChEBI" id="CHEBI:57692"/>
    </cofactor>
</comment>
<evidence type="ECO:0000256" key="10">
    <source>
        <dbReference type="ARBA" id="ARBA00063850"/>
    </source>
</evidence>
<comment type="subunit">
    <text evidence="10">Homodimer; disulfide-linked. Interacts with CHCHD4/MIA40.</text>
</comment>
<keyword evidence="15" id="KW-1185">Reference proteome</keyword>
<dbReference type="GO" id="GO:0016971">
    <property type="term" value="F:flavin-dependent sulfhydryl oxidase activity"/>
    <property type="evidence" value="ECO:0007669"/>
    <property type="project" value="InterPro"/>
</dbReference>
<dbReference type="SUPFAM" id="SSF69000">
    <property type="entry name" value="FAD-dependent thiol oxidase"/>
    <property type="match status" value="1"/>
</dbReference>
<dbReference type="GO" id="GO:0001889">
    <property type="term" value="P:liver development"/>
    <property type="evidence" value="ECO:0007669"/>
    <property type="project" value="TreeGrafter"/>
</dbReference>
<evidence type="ECO:0000313" key="14">
    <source>
        <dbReference type="Ensembl" id="ENSMSIP00000009056.1"/>
    </source>
</evidence>
<dbReference type="GeneTree" id="ENSGT00390000001979"/>
<evidence type="ECO:0000256" key="11">
    <source>
        <dbReference type="RuleBase" id="RU371123"/>
    </source>
</evidence>
<feature type="compositionally biased region" description="Pro residues" evidence="12">
    <location>
        <begin position="19"/>
        <end position="64"/>
    </location>
</feature>
<organism evidence="14 15">
    <name type="scientific">Mus spicilegus</name>
    <name type="common">Mound-building mouse</name>
    <dbReference type="NCBI Taxonomy" id="10103"/>
    <lineage>
        <taxon>Eukaryota</taxon>
        <taxon>Metazoa</taxon>
        <taxon>Chordata</taxon>
        <taxon>Craniata</taxon>
        <taxon>Vertebrata</taxon>
        <taxon>Euteleostomi</taxon>
        <taxon>Mammalia</taxon>
        <taxon>Eutheria</taxon>
        <taxon>Euarchontoglires</taxon>
        <taxon>Glires</taxon>
        <taxon>Rodentia</taxon>
        <taxon>Myomorpha</taxon>
        <taxon>Muroidea</taxon>
        <taxon>Muridae</taxon>
        <taxon>Murinae</taxon>
        <taxon>Mus</taxon>
        <taxon>Mus</taxon>
    </lineage>
</organism>
<dbReference type="PROSITE" id="PS51324">
    <property type="entry name" value="ERV_ALR"/>
    <property type="match status" value="1"/>
</dbReference>
<evidence type="ECO:0000259" key="13">
    <source>
        <dbReference type="PROSITE" id="PS51324"/>
    </source>
</evidence>
<dbReference type="FunFam" id="1.20.120.310:FF:000003">
    <property type="entry name" value="Sulfhydryl oxidase"/>
    <property type="match status" value="1"/>
</dbReference>
<keyword evidence="4 11" id="KW-0274">FAD</keyword>
<name>A0A8C6MSP6_MUSSI</name>
<keyword evidence="7" id="KW-0496">Mitochondrion</keyword>
<dbReference type="PANTHER" id="PTHR12645">
    <property type="entry name" value="ALR/ERV"/>
    <property type="match status" value="1"/>
</dbReference>
<dbReference type="GO" id="GO:0050660">
    <property type="term" value="F:flavin adenine dinucleotide binding"/>
    <property type="evidence" value="ECO:0007669"/>
    <property type="project" value="TreeGrafter"/>
</dbReference>
<protein>
    <recommendedName>
        <fullName evidence="11">Sulfhydryl oxidase</fullName>
        <ecNumber evidence="11">1.8.3.2</ecNumber>
    </recommendedName>
</protein>
<evidence type="ECO:0000256" key="3">
    <source>
        <dbReference type="ARBA" id="ARBA00022630"/>
    </source>
</evidence>
<reference evidence="14" key="1">
    <citation type="submission" date="2025-08" db="UniProtKB">
        <authorList>
            <consortium name="Ensembl"/>
        </authorList>
    </citation>
    <scope>IDENTIFICATION</scope>
</reference>
<accession>A0A8C6MSP6</accession>
<dbReference type="Proteomes" id="UP000694415">
    <property type="component" value="Unplaced"/>
</dbReference>
<dbReference type="GO" id="GO:0005758">
    <property type="term" value="C:mitochondrial intermembrane space"/>
    <property type="evidence" value="ECO:0007669"/>
    <property type="project" value="UniProtKB-SubCell"/>
</dbReference>
<proteinExistence type="predicted"/>
<dbReference type="Gene3D" id="1.20.120.310">
    <property type="entry name" value="ERV/ALR sulfhydryl oxidase domain"/>
    <property type="match status" value="1"/>
</dbReference>
<evidence type="ECO:0000256" key="7">
    <source>
        <dbReference type="ARBA" id="ARBA00023128"/>
    </source>
</evidence>
<evidence type="ECO:0000256" key="9">
    <source>
        <dbReference type="ARBA" id="ARBA00048864"/>
    </source>
</evidence>
<evidence type="ECO:0000256" key="5">
    <source>
        <dbReference type="ARBA" id="ARBA00023002"/>
    </source>
</evidence>
<keyword evidence="5 11" id="KW-0560">Oxidoreductase</keyword>
<dbReference type="InterPro" id="IPR036774">
    <property type="entry name" value="ERV/ALR_sulphydryl_oxid_sf"/>
</dbReference>
<evidence type="ECO:0000256" key="4">
    <source>
        <dbReference type="ARBA" id="ARBA00022827"/>
    </source>
</evidence>
<evidence type="ECO:0000256" key="2">
    <source>
        <dbReference type="ARBA" id="ARBA00004569"/>
    </source>
</evidence>
<evidence type="ECO:0000256" key="1">
    <source>
        <dbReference type="ARBA" id="ARBA00001974"/>
    </source>
</evidence>
<feature type="compositionally biased region" description="Basic and acidic residues" evidence="12">
    <location>
        <begin position="144"/>
        <end position="154"/>
    </location>
</feature>
<sequence length="306" mass="33755">MDHARRARGGSPGARVPAEPEPQPPVPPRPGPPAPPPPAPRPPTPPRPGPPPRPPAPAPPPGPASCPGLSPAPGCGSRSCRRALAVACTLLRTVAGTPSWPRCPHASKMAAPSEPAGFPRGSRFSFLPGGARSEMTDDLVTDARGRGARHRDDTTPAAAPAPQGMEHGKRPCRACVDFKSWMRTQQKRDIKFREDCPQDREELGRHTWAFLHTLAAYYPDRPTPEQQQDMAQFIHIFSKFYPCEECAEDIRKRIGRNQPDTSTRVSFSQWLCRLHNEVNRKLGKPDFDCSRVDERWRDGWKDGSCD</sequence>
<dbReference type="GO" id="GO:0008083">
    <property type="term" value="F:growth factor activity"/>
    <property type="evidence" value="ECO:0007669"/>
    <property type="project" value="UniProtKB-KW"/>
</dbReference>
<reference evidence="14" key="2">
    <citation type="submission" date="2025-09" db="UniProtKB">
        <authorList>
            <consortium name="Ensembl"/>
        </authorList>
    </citation>
    <scope>IDENTIFICATION</scope>
</reference>
<feature type="region of interest" description="Disordered" evidence="12">
    <location>
        <begin position="1"/>
        <end position="78"/>
    </location>
</feature>
<feature type="compositionally biased region" description="Low complexity" evidence="12">
    <location>
        <begin position="65"/>
        <end position="74"/>
    </location>
</feature>
<comment type="subcellular location">
    <subcellularLocation>
        <location evidence="2">Mitochondrion intermembrane space</location>
    </subcellularLocation>
</comment>
<dbReference type="Pfam" id="PF04777">
    <property type="entry name" value="Evr1_Alr"/>
    <property type="match status" value="1"/>
</dbReference>
<keyword evidence="8" id="KW-1015">Disulfide bond</keyword>
<evidence type="ECO:0000256" key="6">
    <source>
        <dbReference type="ARBA" id="ARBA00023030"/>
    </source>
</evidence>
<evidence type="ECO:0000313" key="15">
    <source>
        <dbReference type="Proteomes" id="UP000694415"/>
    </source>
</evidence>
<keyword evidence="6" id="KW-0339">Growth factor</keyword>
<dbReference type="Ensembl" id="ENSMSIT00000011554.1">
    <property type="protein sequence ID" value="ENSMSIP00000009056.1"/>
    <property type="gene ID" value="ENSMSIG00000008048.1"/>
</dbReference>
<evidence type="ECO:0000256" key="12">
    <source>
        <dbReference type="SAM" id="MobiDB-lite"/>
    </source>
</evidence>
<keyword evidence="3 11" id="KW-0285">Flavoprotein</keyword>
<evidence type="ECO:0000256" key="8">
    <source>
        <dbReference type="ARBA" id="ARBA00023157"/>
    </source>
</evidence>
<comment type="catalytic activity">
    <reaction evidence="9 11">
        <text>2 R'C(R)SH + O2 = R'C(R)S-S(R)CR' + H2O2</text>
        <dbReference type="Rhea" id="RHEA:17357"/>
        <dbReference type="ChEBI" id="CHEBI:15379"/>
        <dbReference type="ChEBI" id="CHEBI:16240"/>
        <dbReference type="ChEBI" id="CHEBI:16520"/>
        <dbReference type="ChEBI" id="CHEBI:17412"/>
        <dbReference type="EC" id="1.8.3.2"/>
    </reaction>
</comment>
<dbReference type="EC" id="1.8.3.2" evidence="11"/>
<dbReference type="AlphaFoldDB" id="A0A8C6MSP6"/>
<dbReference type="InterPro" id="IPR017905">
    <property type="entry name" value="ERV/ALR_sulphydryl_oxidase"/>
</dbReference>
<feature type="region of interest" description="Disordered" evidence="12">
    <location>
        <begin position="144"/>
        <end position="168"/>
    </location>
</feature>
<dbReference type="InterPro" id="IPR039799">
    <property type="entry name" value="ALR/ERV"/>
</dbReference>